<dbReference type="Pfam" id="PF07963">
    <property type="entry name" value="N_methyl"/>
    <property type="match status" value="1"/>
</dbReference>
<keyword evidence="1" id="KW-0812">Transmembrane</keyword>
<dbReference type="Gene3D" id="3.30.700.10">
    <property type="entry name" value="Glycoprotein, Type 4 Pilin"/>
    <property type="match status" value="1"/>
</dbReference>
<name>A0A286E238_9NEIS</name>
<protein>
    <submittedName>
        <fullName evidence="2">N-terminal methylation site-containing protein</fullName>
    </submittedName>
</protein>
<feature type="transmembrane region" description="Helical" evidence="1">
    <location>
        <begin position="12"/>
        <end position="34"/>
    </location>
</feature>
<dbReference type="InterPro" id="IPR045584">
    <property type="entry name" value="Pilin-like"/>
</dbReference>
<reference evidence="2 3" key="1">
    <citation type="submission" date="2017-09" db="EMBL/GenBank/DDBJ databases">
        <authorList>
            <person name="Ehlers B."/>
            <person name="Leendertz F.H."/>
        </authorList>
    </citation>
    <scope>NUCLEOTIDE SEQUENCE [LARGE SCALE GENOMIC DNA]</scope>
    <source>
        <strain evidence="2 3">DSM 16848</strain>
    </source>
</reference>
<dbReference type="SUPFAM" id="SSF54523">
    <property type="entry name" value="Pili subunits"/>
    <property type="match status" value="1"/>
</dbReference>
<dbReference type="GO" id="GO:0043683">
    <property type="term" value="P:type IV pilus assembly"/>
    <property type="evidence" value="ECO:0007669"/>
    <property type="project" value="InterPro"/>
</dbReference>
<dbReference type="EMBL" id="OCNF01000001">
    <property type="protein sequence ID" value="SOD64960.1"/>
    <property type="molecule type" value="Genomic_DNA"/>
</dbReference>
<gene>
    <name evidence="2" type="ORF">SAMN02746062_00131</name>
</gene>
<proteinExistence type="predicted"/>
<dbReference type="OrthoDB" id="8589754at2"/>
<evidence type="ECO:0000313" key="3">
    <source>
        <dbReference type="Proteomes" id="UP000219669"/>
    </source>
</evidence>
<dbReference type="PROSITE" id="PS00409">
    <property type="entry name" value="PROKAR_NTER_METHYL"/>
    <property type="match status" value="1"/>
</dbReference>
<accession>A0A286E238</accession>
<organism evidence="2 3">
    <name type="scientific">Alysiella filiformis DSM 16848</name>
    <dbReference type="NCBI Taxonomy" id="1120981"/>
    <lineage>
        <taxon>Bacteria</taxon>
        <taxon>Pseudomonadati</taxon>
        <taxon>Pseudomonadota</taxon>
        <taxon>Betaproteobacteria</taxon>
        <taxon>Neisseriales</taxon>
        <taxon>Neisseriaceae</taxon>
        <taxon>Alysiella</taxon>
    </lineage>
</organism>
<dbReference type="AlphaFoldDB" id="A0A286E238"/>
<dbReference type="NCBIfam" id="TIGR02532">
    <property type="entry name" value="IV_pilin_GFxxxE"/>
    <property type="match status" value="1"/>
</dbReference>
<keyword evidence="1" id="KW-0472">Membrane</keyword>
<keyword evidence="3" id="KW-1185">Reference proteome</keyword>
<dbReference type="Proteomes" id="UP000219669">
    <property type="component" value="Unassembled WGS sequence"/>
</dbReference>
<dbReference type="InterPro" id="IPR012902">
    <property type="entry name" value="N_methyl_site"/>
</dbReference>
<sequence length="169" mass="18291">MLKNKTQQSGFTLIELMIVIGIVAILAAIAYPTYQNFIIRSHIESARGEMMDNIKMMEEFYTKNRTMCGKTETDGTCSAMPTPVASTAADTYKISIKPDKFNGGGGNSYIIASEPNNEAKFSENTKTNKQVYLLYYSNGSGFVKCTKAGFEAALNAASSPNAGDGCSIM</sequence>
<evidence type="ECO:0000256" key="1">
    <source>
        <dbReference type="SAM" id="Phobius"/>
    </source>
</evidence>
<evidence type="ECO:0000313" key="2">
    <source>
        <dbReference type="EMBL" id="SOD64960.1"/>
    </source>
</evidence>
<keyword evidence="1" id="KW-1133">Transmembrane helix</keyword>
<dbReference type="RefSeq" id="WP_097113209.1">
    <property type="nucleotide sequence ID" value="NZ_CP083931.1"/>
</dbReference>